<dbReference type="SFLD" id="SFLDG01133">
    <property type="entry name" value="C1.5.4:_Enolase-phosphatase_Li"/>
    <property type="match status" value="1"/>
</dbReference>
<dbReference type="InterPro" id="IPR001303">
    <property type="entry name" value="Aldolase_II/adducin_N"/>
</dbReference>
<feature type="domain" description="Class II aldolase/adducin N-terminal" evidence="10">
    <location>
        <begin position="17"/>
        <end position="213"/>
    </location>
</feature>
<dbReference type="Gene3D" id="3.40.50.1000">
    <property type="entry name" value="HAD superfamily/HAD-like"/>
    <property type="match status" value="1"/>
</dbReference>
<dbReference type="HAMAP" id="MF_03116">
    <property type="entry name" value="Salvage_MtnB_euk"/>
    <property type="match status" value="1"/>
</dbReference>
<feature type="binding site" evidence="9">
    <location>
        <position position="93"/>
    </location>
    <ligand>
        <name>substrate</name>
    </ligand>
</feature>
<dbReference type="InterPro" id="IPR017714">
    <property type="entry name" value="MethylthioRu-1-P_deHdtase_MtnB"/>
</dbReference>
<dbReference type="SMART" id="SM01007">
    <property type="entry name" value="Aldolase_II"/>
    <property type="match status" value="1"/>
</dbReference>
<dbReference type="Gene3D" id="3.40.225.10">
    <property type="entry name" value="Class II aldolase/adducin N-terminal domain"/>
    <property type="match status" value="1"/>
</dbReference>
<organism evidence="11">
    <name type="scientific">Pinguiococcus pyrenoidosus</name>
    <dbReference type="NCBI Taxonomy" id="172671"/>
    <lineage>
        <taxon>Eukaryota</taxon>
        <taxon>Sar</taxon>
        <taxon>Stramenopiles</taxon>
        <taxon>Ochrophyta</taxon>
        <taxon>Pinguiophyceae</taxon>
        <taxon>Pinguiochrysidales</taxon>
        <taxon>Pinguiochrysidaceae</taxon>
        <taxon>Pinguiococcus</taxon>
    </lineage>
</organism>
<dbReference type="InterPro" id="IPR036412">
    <property type="entry name" value="HAD-like_sf"/>
</dbReference>
<dbReference type="InterPro" id="IPR027514">
    <property type="entry name" value="Salvage_MtnB_euk"/>
</dbReference>
<evidence type="ECO:0000256" key="6">
    <source>
        <dbReference type="ARBA" id="ARBA00023167"/>
    </source>
</evidence>
<dbReference type="InterPro" id="IPR023943">
    <property type="entry name" value="Enolase-ppase_E1"/>
</dbReference>
<protein>
    <recommendedName>
        <fullName evidence="9">Probable methylthioribulose-1-phosphate dehydratase</fullName>
        <shortName evidence="9">MTRu-1-P dehydratase</shortName>
        <ecNumber evidence="9">4.2.1.109</ecNumber>
    </recommendedName>
</protein>
<reference evidence="11" key="1">
    <citation type="submission" date="2021-01" db="EMBL/GenBank/DDBJ databases">
        <authorList>
            <person name="Corre E."/>
            <person name="Pelletier E."/>
            <person name="Niang G."/>
            <person name="Scheremetjew M."/>
            <person name="Finn R."/>
            <person name="Kale V."/>
            <person name="Holt S."/>
            <person name="Cochrane G."/>
            <person name="Meng A."/>
            <person name="Brown T."/>
            <person name="Cohen L."/>
        </authorList>
    </citation>
    <scope>NUCLEOTIDE SEQUENCE</scope>
    <source>
        <strain evidence="11">CCMP2078</strain>
    </source>
</reference>
<dbReference type="GO" id="GO:0019509">
    <property type="term" value="P:L-methionine salvage from methylthioadenosine"/>
    <property type="evidence" value="ECO:0007669"/>
    <property type="project" value="UniProtKB-UniRule"/>
</dbReference>
<keyword evidence="6 9" id="KW-0486">Methionine biosynthesis</keyword>
<dbReference type="PANTHER" id="PTHR10640:SF7">
    <property type="entry name" value="METHYLTHIORIBULOSE-1-PHOSPHATE DEHYDRATASE"/>
    <property type="match status" value="1"/>
</dbReference>
<dbReference type="FunFam" id="3.40.225.10:FF:000010">
    <property type="entry name" value="Probable bifunctional methylthioribulose-1-phosphate dehydratase/enolase-phosphatase E1"/>
    <property type="match status" value="1"/>
</dbReference>
<feature type="active site" description="Proton donor/acceptor" evidence="9">
    <location>
        <position position="136"/>
    </location>
</feature>
<dbReference type="SFLD" id="SFLDG01129">
    <property type="entry name" value="C1.5:_HAD__Beta-PGM__Phosphata"/>
    <property type="match status" value="1"/>
</dbReference>
<keyword evidence="1 9" id="KW-0963">Cytoplasm</keyword>
<keyword evidence="3 9" id="KW-0479">Metal-binding</keyword>
<evidence type="ECO:0000256" key="4">
    <source>
        <dbReference type="ARBA" id="ARBA00022801"/>
    </source>
</evidence>
<dbReference type="Pfam" id="PF00702">
    <property type="entry name" value="Hydrolase"/>
    <property type="match status" value="1"/>
</dbReference>
<dbReference type="GO" id="GO:0043874">
    <property type="term" value="F:acireductone synthase activity"/>
    <property type="evidence" value="ECO:0007669"/>
    <property type="project" value="InterPro"/>
</dbReference>
<dbReference type="Pfam" id="PF00596">
    <property type="entry name" value="Aldolase_II"/>
    <property type="match status" value="1"/>
</dbReference>
<dbReference type="Gene3D" id="1.10.720.60">
    <property type="match status" value="1"/>
</dbReference>
<dbReference type="SFLD" id="SFLDS00003">
    <property type="entry name" value="Haloacid_Dehalogenase"/>
    <property type="match status" value="1"/>
</dbReference>
<accession>A0A7R9YBG9</accession>
<evidence type="ECO:0000259" key="10">
    <source>
        <dbReference type="SMART" id="SM01007"/>
    </source>
</evidence>
<keyword evidence="7 9" id="KW-0456">Lyase</keyword>
<feature type="binding site" evidence="9">
    <location>
        <position position="113"/>
    </location>
    <ligand>
        <name>Zn(2+)</name>
        <dbReference type="ChEBI" id="CHEBI:29105"/>
    </ligand>
</feature>
<evidence type="ECO:0000256" key="5">
    <source>
        <dbReference type="ARBA" id="ARBA00022833"/>
    </source>
</evidence>
<keyword evidence="8" id="KW-0511">Multifunctional enzyme</keyword>
<keyword evidence="4" id="KW-0378">Hydrolase</keyword>
<proteinExistence type="inferred from homology"/>
<keyword evidence="5 9" id="KW-0862">Zinc</keyword>
<keyword evidence="2 9" id="KW-0028">Amino-acid biosynthesis</keyword>
<dbReference type="GO" id="GO:0005737">
    <property type="term" value="C:cytoplasm"/>
    <property type="evidence" value="ECO:0007669"/>
    <property type="project" value="UniProtKB-SubCell"/>
</dbReference>
<evidence type="ECO:0000256" key="1">
    <source>
        <dbReference type="ARBA" id="ARBA00022490"/>
    </source>
</evidence>
<dbReference type="InterPro" id="IPR023214">
    <property type="entry name" value="HAD_sf"/>
</dbReference>
<gene>
    <name evidence="11" type="ORF">PPYR1160_LOCUS5988</name>
</gene>
<dbReference type="SUPFAM" id="SSF53639">
    <property type="entry name" value="AraD/HMP-PK domain-like"/>
    <property type="match status" value="1"/>
</dbReference>
<dbReference type="GO" id="GO:0000287">
    <property type="term" value="F:magnesium ion binding"/>
    <property type="evidence" value="ECO:0007669"/>
    <property type="project" value="InterPro"/>
</dbReference>
<evidence type="ECO:0000256" key="8">
    <source>
        <dbReference type="ARBA" id="ARBA00023268"/>
    </source>
</evidence>
<comment type="cofactor">
    <cofactor evidence="9">
        <name>Zn(2+)</name>
        <dbReference type="ChEBI" id="CHEBI:29105"/>
    </cofactor>
    <text evidence="9">Binds 1 zinc ion per subunit.</text>
</comment>
<evidence type="ECO:0000256" key="9">
    <source>
        <dbReference type="HAMAP-Rule" id="MF_03116"/>
    </source>
</evidence>
<feature type="binding site" evidence="9">
    <location>
        <position position="186"/>
    </location>
    <ligand>
        <name>Zn(2+)</name>
        <dbReference type="ChEBI" id="CHEBI:29105"/>
    </ligand>
</feature>
<dbReference type="UniPathway" id="UPA00904">
    <property type="reaction ID" value="UER00875"/>
</dbReference>
<dbReference type="NCBIfam" id="TIGR01691">
    <property type="entry name" value="enolase-ppase"/>
    <property type="match status" value="1"/>
</dbReference>
<dbReference type="NCBIfam" id="TIGR03328">
    <property type="entry name" value="salvage_mtnB"/>
    <property type="match status" value="1"/>
</dbReference>
<dbReference type="AlphaFoldDB" id="A0A7R9YBG9"/>
<dbReference type="InterPro" id="IPR036409">
    <property type="entry name" value="Aldolase_II/adducin_N_sf"/>
</dbReference>
<evidence type="ECO:0000256" key="7">
    <source>
        <dbReference type="ARBA" id="ARBA00023239"/>
    </source>
</evidence>
<name>A0A7R9YBG9_9STRA</name>
<feature type="binding site" evidence="9">
    <location>
        <position position="111"/>
    </location>
    <ligand>
        <name>Zn(2+)</name>
        <dbReference type="ChEBI" id="CHEBI:29105"/>
    </ligand>
</feature>
<evidence type="ECO:0000256" key="2">
    <source>
        <dbReference type="ARBA" id="ARBA00022605"/>
    </source>
</evidence>
<dbReference type="PANTHER" id="PTHR10640">
    <property type="entry name" value="METHYLTHIORIBULOSE-1-PHOSPHATE DEHYDRATASE"/>
    <property type="match status" value="1"/>
</dbReference>
<comment type="similarity">
    <text evidence="9">Belongs to the aldolase class II family. MtnB subfamily.</text>
</comment>
<comment type="catalytic activity">
    <reaction evidence="9">
        <text>5-(methylsulfanyl)-D-ribulose 1-phosphate = 5-methylsulfanyl-2,3-dioxopentyl phosphate + H2O</text>
        <dbReference type="Rhea" id="RHEA:15549"/>
        <dbReference type="ChEBI" id="CHEBI:15377"/>
        <dbReference type="ChEBI" id="CHEBI:58548"/>
        <dbReference type="ChEBI" id="CHEBI:58828"/>
        <dbReference type="EC" id="4.2.1.109"/>
    </reaction>
</comment>
<dbReference type="EMBL" id="HBEA01007793">
    <property type="protein sequence ID" value="CAD8256496.1"/>
    <property type="molecule type" value="Transcribed_RNA"/>
</dbReference>
<comment type="function">
    <text evidence="9">Catalyzes the dehydration of methylthioribulose-1-phosphate (MTRu-1-P) into 2,3-diketo-5-methylthiopentyl-1-phosphate (DK-MTP-1-P).</text>
</comment>
<dbReference type="SUPFAM" id="SSF56784">
    <property type="entry name" value="HAD-like"/>
    <property type="match status" value="1"/>
</dbReference>
<dbReference type="GO" id="GO:0046570">
    <property type="term" value="F:methylthioribulose 1-phosphate dehydratase activity"/>
    <property type="evidence" value="ECO:0007669"/>
    <property type="project" value="UniProtKB-UniRule"/>
</dbReference>
<dbReference type="GO" id="GO:0008270">
    <property type="term" value="F:zinc ion binding"/>
    <property type="evidence" value="ECO:0007669"/>
    <property type="project" value="UniProtKB-UniRule"/>
</dbReference>
<evidence type="ECO:0000256" key="3">
    <source>
        <dbReference type="ARBA" id="ARBA00022723"/>
    </source>
</evidence>
<evidence type="ECO:0000313" key="11">
    <source>
        <dbReference type="EMBL" id="CAD8256496.1"/>
    </source>
</evidence>
<comment type="subcellular location">
    <subcellularLocation>
        <location evidence="9">Cytoplasm</location>
    </subcellularLocation>
</comment>
<sequence>MSNGTPRFGVDVGQAKTLVAELCRHFYDQGWVSGTGGGISIRADPDQIVMAPSGVQKERMQEDDMFVLAADGAVLETPTAKPYPQKPPKLSECSPLFMAAYELRGAGAVLHSHAPETVMATLLAGSASEFRCTQLEMIKGIKGHGFYDTLVVPIIENTARECQLTDRLRAAIEEYPSTYAVLVRRHGVYVWGDNWIQAKTHAECYHYLFQIATRMTSMKIDPAFPALVPPPEELEGHVEPPAKRAKTAGDGVNGNGHAASPKAKVVLLDIEGTTTPISFVAETLFPLALSRFGSFLGDRWGDAKVRAAAQALYEACKAANQEGAFVEAPPKDAGAAQVAAFAKALFPQVEEWTRENLKVPAWKTMQGLIWDECYAEGTLKAPVYDDVPLAMAAWIKARQRVCIYSSGTRQAQRLLFQHSSRGDLRPYISAYFDLTSGSKRSRESYAEIALSLGVDPQDVHFVTDVFEEAEAATAAGMTVTISVREGNKPLPADHGFSTSSSFTDIV</sequence>
<dbReference type="EC" id="4.2.1.109" evidence="9"/>
<comment type="pathway">
    <text evidence="9">Amino-acid biosynthesis; L-methionine biosynthesis via salvage pathway; L-methionine from S-methyl-5-thio-alpha-D-ribose 1-phosphate: step 2/6.</text>
</comment>